<evidence type="ECO:0000256" key="1">
    <source>
        <dbReference type="SAM" id="Phobius"/>
    </source>
</evidence>
<organism evidence="2">
    <name type="scientific">Halobacterium sp. NMX12-1</name>
    <dbReference type="NCBI Taxonomy" id="3166650"/>
    <lineage>
        <taxon>Archaea</taxon>
        <taxon>Methanobacteriati</taxon>
        <taxon>Methanobacteriota</taxon>
        <taxon>Stenosarchaea group</taxon>
        <taxon>Halobacteria</taxon>
        <taxon>Halobacteriales</taxon>
        <taxon>Halobacteriaceae</taxon>
        <taxon>Halobacterium</taxon>
    </lineage>
</organism>
<protein>
    <submittedName>
        <fullName evidence="2">Uncharacterized protein</fullName>
    </submittedName>
</protein>
<proteinExistence type="predicted"/>
<feature type="transmembrane region" description="Helical" evidence="1">
    <location>
        <begin position="49"/>
        <end position="69"/>
    </location>
</feature>
<accession>A0AAU8C8Q5</accession>
<dbReference type="AlphaFoldDB" id="A0AAU8C8Q5"/>
<dbReference type="RefSeq" id="WP_353633296.1">
    <property type="nucleotide sequence ID" value="NZ_CP159203.1"/>
</dbReference>
<keyword evidence="1" id="KW-1133">Transmembrane helix</keyword>
<feature type="transmembrane region" description="Helical" evidence="1">
    <location>
        <begin position="12"/>
        <end position="37"/>
    </location>
</feature>
<gene>
    <name evidence="2" type="ORF">ABSL23_00810</name>
</gene>
<keyword evidence="1" id="KW-0812">Transmembrane</keyword>
<reference evidence="2" key="1">
    <citation type="submission" date="2024-06" db="EMBL/GenBank/DDBJ databases">
        <title>Genome Sequence of an extremely halophilic archaeon isolated from Permian era halite, Salado Formation, Carlsbad, New Mexico: Halobacterium sp. strain NMX12-1.</title>
        <authorList>
            <person name="Sotoa L."/>
            <person name="DasSarma P."/>
            <person name="Anton B.P."/>
            <person name="Vincze T."/>
            <person name="Verma I."/>
            <person name="Eralp B."/>
            <person name="Powers D.W."/>
            <person name="Dozier B.L."/>
            <person name="Roberts R.J."/>
            <person name="DasSarma S."/>
        </authorList>
    </citation>
    <scope>NUCLEOTIDE SEQUENCE</scope>
    <source>
        <strain evidence="2">NMX12-1</strain>
        <plasmid evidence="2">pNMX12-1_234</plasmid>
    </source>
</reference>
<feature type="transmembrane region" description="Helical" evidence="1">
    <location>
        <begin position="128"/>
        <end position="161"/>
    </location>
</feature>
<evidence type="ECO:0000313" key="2">
    <source>
        <dbReference type="EMBL" id="XCF15182.1"/>
    </source>
</evidence>
<dbReference type="GeneID" id="91107646"/>
<dbReference type="KEGG" id="hanx:ABSL23_00810"/>
<geneLocation type="plasmid" evidence="2">
    <name>pNMX12-1_234</name>
</geneLocation>
<name>A0AAU8C8Q5_9EURY</name>
<sequence length="164" mass="17038">MAQTLLKLARRNPAWTFAVTGGGFALAFVLLAPVRAFLAGRGFAPPAGLLWLFVVGGFLGGYLLARLFWGRLDGARSPSRGTLVGALVGLLALPVPFYVLELALVVARGNPFEPVAGASPLVQALSDLLLFVLTPILLGALGLIPTYGGTVLVGALVGYLLARE</sequence>
<keyword evidence="2" id="KW-0614">Plasmid</keyword>
<feature type="transmembrane region" description="Helical" evidence="1">
    <location>
        <begin position="81"/>
        <end position="108"/>
    </location>
</feature>
<keyword evidence="1" id="KW-0472">Membrane</keyword>
<dbReference type="EMBL" id="CP159203">
    <property type="protein sequence ID" value="XCF15182.1"/>
    <property type="molecule type" value="Genomic_DNA"/>
</dbReference>